<dbReference type="EMBL" id="RKRK01000002">
    <property type="protein sequence ID" value="RPF57708.1"/>
    <property type="molecule type" value="Genomic_DNA"/>
</dbReference>
<protein>
    <submittedName>
        <fullName evidence="6">TetR family transcriptional regulator</fullName>
    </submittedName>
</protein>
<organism evidence="6 7">
    <name type="scientific">Abyssicoccus albus</name>
    <dbReference type="NCBI Taxonomy" id="1817405"/>
    <lineage>
        <taxon>Bacteria</taxon>
        <taxon>Bacillati</taxon>
        <taxon>Bacillota</taxon>
        <taxon>Bacilli</taxon>
        <taxon>Bacillales</taxon>
        <taxon>Abyssicoccaceae</taxon>
    </lineage>
</organism>
<evidence type="ECO:0000313" key="6">
    <source>
        <dbReference type="EMBL" id="RPF57708.1"/>
    </source>
</evidence>
<dbReference type="PANTHER" id="PTHR47506:SF1">
    <property type="entry name" value="HTH-TYPE TRANSCRIPTIONAL REGULATOR YJDC"/>
    <property type="match status" value="1"/>
</dbReference>
<dbReference type="PROSITE" id="PS50977">
    <property type="entry name" value="HTH_TETR_2"/>
    <property type="match status" value="1"/>
</dbReference>
<dbReference type="AlphaFoldDB" id="A0A3N5C5X5"/>
<dbReference type="PANTHER" id="PTHR47506">
    <property type="entry name" value="TRANSCRIPTIONAL REGULATORY PROTEIN"/>
    <property type="match status" value="1"/>
</dbReference>
<dbReference type="SUPFAM" id="SSF48498">
    <property type="entry name" value="Tetracyclin repressor-like, C-terminal domain"/>
    <property type="match status" value="1"/>
</dbReference>
<dbReference type="Gene3D" id="1.10.10.60">
    <property type="entry name" value="Homeodomain-like"/>
    <property type="match status" value="1"/>
</dbReference>
<evidence type="ECO:0000256" key="3">
    <source>
        <dbReference type="ARBA" id="ARBA00023163"/>
    </source>
</evidence>
<feature type="DNA-binding region" description="H-T-H motif" evidence="4">
    <location>
        <begin position="24"/>
        <end position="43"/>
    </location>
</feature>
<dbReference type="InterPro" id="IPR036271">
    <property type="entry name" value="Tet_transcr_reg_TetR-rel_C_sf"/>
</dbReference>
<dbReference type="RefSeq" id="WP_123807291.1">
    <property type="nucleotide sequence ID" value="NZ_RKRK01000002.1"/>
</dbReference>
<dbReference type="Proteomes" id="UP000277108">
    <property type="component" value="Unassembled WGS sequence"/>
</dbReference>
<proteinExistence type="predicted"/>
<dbReference type="Gene3D" id="1.10.357.10">
    <property type="entry name" value="Tetracycline Repressor, domain 2"/>
    <property type="match status" value="1"/>
</dbReference>
<dbReference type="Pfam" id="PF00440">
    <property type="entry name" value="TetR_N"/>
    <property type="match status" value="1"/>
</dbReference>
<keyword evidence="1" id="KW-0805">Transcription regulation</keyword>
<keyword evidence="7" id="KW-1185">Reference proteome</keyword>
<dbReference type="InterPro" id="IPR009057">
    <property type="entry name" value="Homeodomain-like_sf"/>
</dbReference>
<keyword evidence="3" id="KW-0804">Transcription</keyword>
<name>A0A3N5C5X5_9BACL</name>
<dbReference type="GO" id="GO:0003677">
    <property type="term" value="F:DNA binding"/>
    <property type="evidence" value="ECO:0007669"/>
    <property type="project" value="UniProtKB-UniRule"/>
</dbReference>
<accession>A0A3N5C5X5</accession>
<feature type="domain" description="HTH tetR-type" evidence="5">
    <location>
        <begin position="1"/>
        <end position="61"/>
    </location>
</feature>
<keyword evidence="2 4" id="KW-0238">DNA-binding</keyword>
<dbReference type="InterPro" id="IPR001647">
    <property type="entry name" value="HTH_TetR"/>
</dbReference>
<sequence length="193" mass="22107">MSTKEKILNVSKLQFAAYGYEATTMSMIAEEVGIKKPSLYSHYSSKAAIFKDVLDAEFDEYLSFVKEILNNKNQSAVEKLSALYVAHLPGAGEDDADNDFYYRFVKHQPAGLEEYTLGKYRESEKKQFEIFNDVVNDGKAEGEIDSSLSSLQIYETYFLIIDGIDSMRGLYDLEYIRKSSENVWQVFYRGIKP</sequence>
<dbReference type="SUPFAM" id="SSF46689">
    <property type="entry name" value="Homeodomain-like"/>
    <property type="match status" value="1"/>
</dbReference>
<evidence type="ECO:0000256" key="2">
    <source>
        <dbReference type="ARBA" id="ARBA00023125"/>
    </source>
</evidence>
<comment type="caution">
    <text evidence="6">The sequence shown here is derived from an EMBL/GenBank/DDBJ whole genome shotgun (WGS) entry which is preliminary data.</text>
</comment>
<dbReference type="OrthoDB" id="509229at2"/>
<evidence type="ECO:0000256" key="4">
    <source>
        <dbReference type="PROSITE-ProRule" id="PRU00335"/>
    </source>
</evidence>
<dbReference type="PRINTS" id="PR00455">
    <property type="entry name" value="HTHTETR"/>
</dbReference>
<evidence type="ECO:0000259" key="5">
    <source>
        <dbReference type="PROSITE" id="PS50977"/>
    </source>
</evidence>
<evidence type="ECO:0000313" key="7">
    <source>
        <dbReference type="Proteomes" id="UP000277108"/>
    </source>
</evidence>
<evidence type="ECO:0000256" key="1">
    <source>
        <dbReference type="ARBA" id="ARBA00023015"/>
    </source>
</evidence>
<reference evidence="6 7" key="1">
    <citation type="submission" date="2018-11" db="EMBL/GenBank/DDBJ databases">
        <title>Genomic Encyclopedia of Type Strains, Phase IV (KMG-IV): sequencing the most valuable type-strain genomes for metagenomic binning, comparative biology and taxonomic classification.</title>
        <authorList>
            <person name="Goeker M."/>
        </authorList>
    </citation>
    <scope>NUCLEOTIDE SEQUENCE [LARGE SCALE GENOMIC DNA]</scope>
    <source>
        <strain evidence="6 7">DSM 29158</strain>
    </source>
</reference>
<gene>
    <name evidence="6" type="ORF">EDD62_0339</name>
</gene>